<keyword evidence="3" id="KW-0436">Ligase</keyword>
<evidence type="ECO:0000256" key="6">
    <source>
        <dbReference type="ARBA" id="ARBA00022833"/>
    </source>
</evidence>
<name>A0A316VYX6_9BASI</name>
<dbReference type="InterPro" id="IPR032678">
    <property type="entry name" value="tRNA-synt_1_cat_dom"/>
</dbReference>
<keyword evidence="6" id="KW-0862">Zinc</keyword>
<dbReference type="Proteomes" id="UP000245783">
    <property type="component" value="Unassembled WGS sequence"/>
</dbReference>
<keyword evidence="9" id="KW-0030">Aminoacyl-tRNA synthetase</keyword>
<dbReference type="Gene3D" id="1.20.120.1910">
    <property type="entry name" value="Cysteine-tRNA ligase, C-terminal anti-codon recognition domain"/>
    <property type="match status" value="1"/>
</dbReference>
<keyword evidence="4" id="KW-0479">Metal-binding</keyword>
<dbReference type="SUPFAM" id="SSF47323">
    <property type="entry name" value="Anticodon-binding domain of a subclass of class I aminoacyl-tRNA synthetases"/>
    <property type="match status" value="1"/>
</dbReference>
<feature type="compositionally biased region" description="Low complexity" evidence="11">
    <location>
        <begin position="1"/>
        <end position="18"/>
    </location>
</feature>
<dbReference type="EMBL" id="KZ819378">
    <property type="protein sequence ID" value="PWN42534.1"/>
    <property type="molecule type" value="Genomic_DNA"/>
</dbReference>
<evidence type="ECO:0000256" key="5">
    <source>
        <dbReference type="ARBA" id="ARBA00022741"/>
    </source>
</evidence>
<keyword evidence="14" id="KW-1185">Reference proteome</keyword>
<dbReference type="GO" id="GO:0005737">
    <property type="term" value="C:cytoplasm"/>
    <property type="evidence" value="ECO:0007669"/>
    <property type="project" value="TreeGrafter"/>
</dbReference>
<dbReference type="GO" id="GO:0005524">
    <property type="term" value="F:ATP binding"/>
    <property type="evidence" value="ECO:0007669"/>
    <property type="project" value="UniProtKB-KW"/>
</dbReference>
<dbReference type="GeneID" id="37035762"/>
<dbReference type="RefSeq" id="XP_025369694.1">
    <property type="nucleotide sequence ID" value="XM_025513892.1"/>
</dbReference>
<dbReference type="EC" id="6.1.1.16" evidence="2"/>
<dbReference type="SUPFAM" id="SSF52374">
    <property type="entry name" value="Nucleotidylyl transferase"/>
    <property type="match status" value="1"/>
</dbReference>
<gene>
    <name evidence="13" type="ORF">IE81DRAFT_323292</name>
</gene>
<evidence type="ECO:0000256" key="8">
    <source>
        <dbReference type="ARBA" id="ARBA00022917"/>
    </source>
</evidence>
<reference evidence="13 14" key="1">
    <citation type="journal article" date="2018" name="Mol. Biol. Evol.">
        <title>Broad Genomic Sampling Reveals a Smut Pathogenic Ancestry of the Fungal Clade Ustilaginomycotina.</title>
        <authorList>
            <person name="Kijpornyongpan T."/>
            <person name="Mondo S.J."/>
            <person name="Barry K."/>
            <person name="Sandor L."/>
            <person name="Lee J."/>
            <person name="Lipzen A."/>
            <person name="Pangilinan J."/>
            <person name="LaButti K."/>
            <person name="Hainaut M."/>
            <person name="Henrissat B."/>
            <person name="Grigoriev I.V."/>
            <person name="Spatafora J.W."/>
            <person name="Aime M.C."/>
        </authorList>
    </citation>
    <scope>NUCLEOTIDE SEQUENCE [LARGE SCALE GENOMIC DNA]</scope>
    <source>
        <strain evidence="13 14">MCA 4658</strain>
    </source>
</reference>
<dbReference type="GO" id="GO:0006423">
    <property type="term" value="P:cysteinyl-tRNA aminoacylation"/>
    <property type="evidence" value="ECO:0007669"/>
    <property type="project" value="InterPro"/>
</dbReference>
<dbReference type="InterPro" id="IPR014729">
    <property type="entry name" value="Rossmann-like_a/b/a_fold"/>
</dbReference>
<evidence type="ECO:0000256" key="7">
    <source>
        <dbReference type="ARBA" id="ARBA00022840"/>
    </source>
</evidence>
<keyword evidence="5" id="KW-0547">Nucleotide-binding</keyword>
<dbReference type="NCBIfam" id="TIGR00435">
    <property type="entry name" value="cysS"/>
    <property type="match status" value="1"/>
</dbReference>
<dbReference type="InParanoid" id="A0A316VYX6"/>
<dbReference type="InterPro" id="IPR015803">
    <property type="entry name" value="Cys-tRNA-ligase"/>
</dbReference>
<evidence type="ECO:0000256" key="11">
    <source>
        <dbReference type="SAM" id="MobiDB-lite"/>
    </source>
</evidence>
<keyword evidence="8" id="KW-0648">Protein biosynthesis</keyword>
<comment type="cofactor">
    <cofactor evidence="1">
        <name>Zn(2+)</name>
        <dbReference type="ChEBI" id="CHEBI:29105"/>
    </cofactor>
</comment>
<dbReference type="InterPro" id="IPR024909">
    <property type="entry name" value="Cys-tRNA/MSH_ligase"/>
</dbReference>
<protein>
    <recommendedName>
        <fullName evidence="2">cysteine--tRNA ligase</fullName>
        <ecNumber evidence="2">6.1.1.16</ecNumber>
    </recommendedName>
    <alternativeName>
        <fullName evidence="10">Cysteinyl-tRNA synthetase</fullName>
    </alternativeName>
</protein>
<feature type="compositionally biased region" description="Basic and acidic residues" evidence="11">
    <location>
        <begin position="785"/>
        <end position="800"/>
    </location>
</feature>
<sequence>MTTAAATSAGAYASGSAARNVQPPWTRPDPQGNDAAPELHVYNSLTRTKVPFVPMKGKTVTWYNCGPTVYDASHMGHARNYVSQDIIRRLLRDYFGYDVILVQNVTDIDDKIIVRARQVHLLSELQKQHASGLTKELLEQVQEAWRVFFEKTLKRFAPPPAPQDNELGGAALIEAMWEEVSRLYKDEQWRRENTEKEPKLGMWFAALDSSRQAQVAAAMSLAATPTTEELSKQLIDASADVLSPWLDAAKGASVSDHSIFRSLAEYWEGRFYEDMTRLHVEKPTLVTRVTEYVPRIVDFVKRIVDNGYAYADSSPGEGKSNVWFDTRAFDGAPSKAANAAPEAKKHHYAKLAPWSKGDKALLEEGEGSLSTGASTVSGKRTPSDFALWKSSKPGEPAWPSPWGSGRPGWHIECSVMATEVLGTQIDIHSGGVDLMFPHHDNELAQSEAHSGCGQWINYFLHTGHLHIEGLKMSKSLKNFISIDEALEKYTPRRLRLAFLLQLWSSKMDFRESAMAEVKNAETTFNNFFATVRSHVREARSRGLAYSDGTAHFSQAEADLLTSLVAAQQNFRRAMCDSFDTPSGINILLELVSKANVYERSAKPQNFNVEILESVARWVSDVLLVFGLGEGPRREGQIGWGESPEPGAADGLHSSEDREEILMPYLKALSGFRDSIRKLAREDAPSAELLKLADQLRDVDMVDLGVAMEDTESGQAMLKLVPAAQLQATRAEKEQAAKDKVARKAEAAEKAKAARIEKLQKGSIAPELLFRRSSGAPVEESEYAQFDDKGIPTHDKEGKELAKKRRKNLEKEHEKQIKLHEEYLAAKQAGEI</sequence>
<evidence type="ECO:0000256" key="9">
    <source>
        <dbReference type="ARBA" id="ARBA00023146"/>
    </source>
</evidence>
<dbReference type="GO" id="GO:0004817">
    <property type="term" value="F:cysteine-tRNA ligase activity"/>
    <property type="evidence" value="ECO:0007669"/>
    <property type="project" value="UniProtKB-EC"/>
</dbReference>
<proteinExistence type="inferred from homology"/>
<dbReference type="PANTHER" id="PTHR10890">
    <property type="entry name" value="CYSTEINYL-TRNA SYNTHETASE"/>
    <property type="match status" value="1"/>
</dbReference>
<dbReference type="GO" id="GO:0046872">
    <property type="term" value="F:metal ion binding"/>
    <property type="evidence" value="ECO:0007669"/>
    <property type="project" value="UniProtKB-KW"/>
</dbReference>
<evidence type="ECO:0000313" key="13">
    <source>
        <dbReference type="EMBL" id="PWN42534.1"/>
    </source>
</evidence>
<dbReference type="HAMAP" id="MF_00041">
    <property type="entry name" value="Cys_tRNA_synth"/>
    <property type="match status" value="1"/>
</dbReference>
<dbReference type="PANTHER" id="PTHR10890:SF3">
    <property type="entry name" value="CYSTEINE--TRNA LIGASE, CYTOPLASMIC"/>
    <property type="match status" value="1"/>
</dbReference>
<evidence type="ECO:0000256" key="3">
    <source>
        <dbReference type="ARBA" id="ARBA00022598"/>
    </source>
</evidence>
<evidence type="ECO:0000256" key="4">
    <source>
        <dbReference type="ARBA" id="ARBA00022723"/>
    </source>
</evidence>
<dbReference type="AlphaFoldDB" id="A0A316VYX6"/>
<dbReference type="Gene3D" id="3.40.50.620">
    <property type="entry name" value="HUPs"/>
    <property type="match status" value="2"/>
</dbReference>
<dbReference type="InterPro" id="IPR009080">
    <property type="entry name" value="tRNAsynth_Ia_anticodon-bd"/>
</dbReference>
<dbReference type="Pfam" id="PF01406">
    <property type="entry name" value="tRNA-synt_1e"/>
    <property type="match status" value="1"/>
</dbReference>
<accession>A0A316VYX6</accession>
<dbReference type="CDD" id="cd00672">
    <property type="entry name" value="CysRS_core"/>
    <property type="match status" value="1"/>
</dbReference>
<keyword evidence="7" id="KW-0067">ATP-binding</keyword>
<dbReference type="FunCoup" id="A0A316VYX6">
    <property type="interactions" value="588"/>
</dbReference>
<feature type="region of interest" description="Disordered" evidence="11">
    <location>
        <begin position="775"/>
        <end position="813"/>
    </location>
</feature>
<evidence type="ECO:0000256" key="1">
    <source>
        <dbReference type="ARBA" id="ARBA00001947"/>
    </source>
</evidence>
<evidence type="ECO:0000256" key="10">
    <source>
        <dbReference type="ARBA" id="ARBA00031499"/>
    </source>
</evidence>
<feature type="domain" description="tRNA synthetases class I catalytic" evidence="12">
    <location>
        <begin position="52"/>
        <end position="518"/>
    </location>
</feature>
<evidence type="ECO:0000313" key="14">
    <source>
        <dbReference type="Proteomes" id="UP000245783"/>
    </source>
</evidence>
<organism evidence="13 14">
    <name type="scientific">Ceraceosorus guamensis</name>
    <dbReference type="NCBI Taxonomy" id="1522189"/>
    <lineage>
        <taxon>Eukaryota</taxon>
        <taxon>Fungi</taxon>
        <taxon>Dikarya</taxon>
        <taxon>Basidiomycota</taxon>
        <taxon>Ustilaginomycotina</taxon>
        <taxon>Exobasidiomycetes</taxon>
        <taxon>Ceraceosorales</taxon>
        <taxon>Ceraceosoraceae</taxon>
        <taxon>Ceraceosorus</taxon>
    </lineage>
</organism>
<evidence type="ECO:0000259" key="12">
    <source>
        <dbReference type="Pfam" id="PF01406"/>
    </source>
</evidence>
<evidence type="ECO:0000256" key="2">
    <source>
        <dbReference type="ARBA" id="ARBA00012832"/>
    </source>
</evidence>
<feature type="region of interest" description="Disordered" evidence="11">
    <location>
        <begin position="1"/>
        <end position="37"/>
    </location>
</feature>
<dbReference type="STRING" id="1522189.A0A316VYX6"/>
<dbReference type="OrthoDB" id="438179at2759"/>